<evidence type="ECO:0000256" key="1">
    <source>
        <dbReference type="SAM" id="MobiDB-lite"/>
    </source>
</evidence>
<evidence type="ECO:0008006" key="5">
    <source>
        <dbReference type="Google" id="ProtNLM"/>
    </source>
</evidence>
<feature type="compositionally biased region" description="Polar residues" evidence="1">
    <location>
        <begin position="1"/>
        <end position="11"/>
    </location>
</feature>
<protein>
    <recommendedName>
        <fullName evidence="5">DUF676 domain-containing protein</fullName>
    </recommendedName>
</protein>
<dbReference type="Proteomes" id="UP000799750">
    <property type="component" value="Unassembled WGS sequence"/>
</dbReference>
<keyword evidence="2" id="KW-0812">Transmembrane</keyword>
<dbReference type="AlphaFoldDB" id="A0A6A6R291"/>
<keyword evidence="4" id="KW-1185">Reference proteome</keyword>
<proteinExistence type="predicted"/>
<evidence type="ECO:0000256" key="2">
    <source>
        <dbReference type="SAM" id="Phobius"/>
    </source>
</evidence>
<organism evidence="3 4">
    <name type="scientific">Lophium mytilinum</name>
    <dbReference type="NCBI Taxonomy" id="390894"/>
    <lineage>
        <taxon>Eukaryota</taxon>
        <taxon>Fungi</taxon>
        <taxon>Dikarya</taxon>
        <taxon>Ascomycota</taxon>
        <taxon>Pezizomycotina</taxon>
        <taxon>Dothideomycetes</taxon>
        <taxon>Pleosporomycetidae</taxon>
        <taxon>Mytilinidiales</taxon>
        <taxon>Mytilinidiaceae</taxon>
        <taxon>Lophium</taxon>
    </lineage>
</organism>
<accession>A0A6A6R291</accession>
<evidence type="ECO:0000313" key="4">
    <source>
        <dbReference type="Proteomes" id="UP000799750"/>
    </source>
</evidence>
<keyword evidence="2" id="KW-0472">Membrane</keyword>
<dbReference type="EMBL" id="MU004185">
    <property type="protein sequence ID" value="KAF2498374.1"/>
    <property type="molecule type" value="Genomic_DNA"/>
</dbReference>
<name>A0A6A6R291_9PEZI</name>
<sequence>MAVTLLPSQIGGSDDETPPPVTGGPVRLCVYDVSLFFKNFRSIPGVFLPWSSSKSDEMSPQSPSNLICLVLQFLLLVLESVYMISLPLFVVFPVGSFILYVSTVLLLVHSISWILNGTSTSVKSNVNIGPDARHEDECWIFLNGVATGHLWLQSNVDRLALTFRRPIIGVLNRTYGILFDLIQCVIERDFCYSTDDIRRSYALIKEKLLDARFKKVVLILHSQGGIEGAMILDWLLAEVPQDILQQLEIYTFGNASNHFNNPHRSYSSMHNAELRKGSNPGDKAVRHIEHYANSGDFVACWGVLSFRNMRNRYMGHVLTRNGSGHLLNQHYLSAMFPLGPDSRVLEDSDFMNSEVEIVGAGMSTAREGAESTVRAGSDEAVAVVEDVNSPILPIKIASSESQFDPGRMLHPARVKDISRLWLYRNGMSPSD</sequence>
<keyword evidence="2" id="KW-1133">Transmembrane helix</keyword>
<dbReference type="PANTHER" id="PTHR42044">
    <property type="entry name" value="DUF676 DOMAIN-CONTAINING PROTEIN-RELATED"/>
    <property type="match status" value="1"/>
</dbReference>
<dbReference type="PANTHER" id="PTHR42044:SF2">
    <property type="entry name" value="DUF676 DOMAIN-CONTAINING PROTEIN"/>
    <property type="match status" value="1"/>
</dbReference>
<dbReference type="OrthoDB" id="202545at2759"/>
<reference evidence="3" key="1">
    <citation type="journal article" date="2020" name="Stud. Mycol.">
        <title>101 Dothideomycetes genomes: a test case for predicting lifestyles and emergence of pathogens.</title>
        <authorList>
            <person name="Haridas S."/>
            <person name="Albert R."/>
            <person name="Binder M."/>
            <person name="Bloem J."/>
            <person name="Labutti K."/>
            <person name="Salamov A."/>
            <person name="Andreopoulos B."/>
            <person name="Baker S."/>
            <person name="Barry K."/>
            <person name="Bills G."/>
            <person name="Bluhm B."/>
            <person name="Cannon C."/>
            <person name="Castanera R."/>
            <person name="Culley D."/>
            <person name="Daum C."/>
            <person name="Ezra D."/>
            <person name="Gonzalez J."/>
            <person name="Henrissat B."/>
            <person name="Kuo A."/>
            <person name="Liang C."/>
            <person name="Lipzen A."/>
            <person name="Lutzoni F."/>
            <person name="Magnuson J."/>
            <person name="Mondo S."/>
            <person name="Nolan M."/>
            <person name="Ohm R."/>
            <person name="Pangilinan J."/>
            <person name="Park H.-J."/>
            <person name="Ramirez L."/>
            <person name="Alfaro M."/>
            <person name="Sun H."/>
            <person name="Tritt A."/>
            <person name="Yoshinaga Y."/>
            <person name="Zwiers L.-H."/>
            <person name="Turgeon B."/>
            <person name="Goodwin S."/>
            <person name="Spatafora J."/>
            <person name="Crous P."/>
            <person name="Grigoriev I."/>
        </authorList>
    </citation>
    <scope>NUCLEOTIDE SEQUENCE</scope>
    <source>
        <strain evidence="3">CBS 269.34</strain>
    </source>
</reference>
<feature type="region of interest" description="Disordered" evidence="1">
    <location>
        <begin position="1"/>
        <end position="21"/>
    </location>
</feature>
<gene>
    <name evidence="3" type="ORF">BU16DRAFT_579510</name>
</gene>
<evidence type="ECO:0000313" key="3">
    <source>
        <dbReference type="EMBL" id="KAF2498374.1"/>
    </source>
</evidence>
<feature type="transmembrane region" description="Helical" evidence="2">
    <location>
        <begin position="97"/>
        <end position="115"/>
    </location>
</feature>